<protein>
    <recommendedName>
        <fullName evidence="4">Dirigent protein</fullName>
    </recommendedName>
</protein>
<dbReference type="PANTHER" id="PTHR46442:SF5">
    <property type="entry name" value="DIRIGENT PROTEIN"/>
    <property type="match status" value="1"/>
</dbReference>
<evidence type="ECO:0000256" key="3">
    <source>
        <dbReference type="ARBA" id="ARBA00022525"/>
    </source>
</evidence>
<gene>
    <name evidence="6" type="primary">LOC107782816</name>
</gene>
<name>A0A1S3Z459_TOBAC</name>
<dbReference type="GO" id="GO:0009699">
    <property type="term" value="P:phenylpropanoid biosynthetic process"/>
    <property type="evidence" value="ECO:0007669"/>
    <property type="project" value="UniProtKB-ARBA"/>
</dbReference>
<dbReference type="KEGG" id="nta:107782816"/>
<dbReference type="GO" id="GO:0048046">
    <property type="term" value="C:apoplast"/>
    <property type="evidence" value="ECO:0007669"/>
    <property type="project" value="UniProtKB-SubCell"/>
</dbReference>
<dbReference type="Gene3D" id="2.40.480.10">
    <property type="entry name" value="Allene oxide cyclase-like"/>
    <property type="match status" value="1"/>
</dbReference>
<keyword evidence="5" id="KW-0812">Transmembrane</keyword>
<feature type="transmembrane region" description="Helical" evidence="5">
    <location>
        <begin position="46"/>
        <end position="64"/>
    </location>
</feature>
<dbReference type="OrthoDB" id="674745at2759"/>
<dbReference type="AlphaFoldDB" id="A0A1S3Z459"/>
<evidence type="ECO:0000256" key="4">
    <source>
        <dbReference type="RuleBase" id="RU363099"/>
    </source>
</evidence>
<dbReference type="PaxDb" id="4097-A0A1S3Z459"/>
<keyword evidence="5" id="KW-0472">Membrane</keyword>
<comment type="subcellular location">
    <subcellularLocation>
        <location evidence="4">Secreted</location>
        <location evidence="4">Extracellular space</location>
        <location evidence="4">Apoplast</location>
    </subcellularLocation>
</comment>
<dbReference type="SMR" id="A0A1S3Z459"/>
<sequence>MKANRKNNNMYRYRSGTVIGITTTYTTTEWSARTYELDLAGEVSKSLFIILCILLLSISAQSYTRRARAPCKEMVFYFHDIVYNGKNYKNATSTIIGAPEWGNRTIMASPNNFGDLIVFDDPITLDNNLHSTPVGRAQGMYFYDQMDTFSSWLGFSFVFNNTDYKGSLNFAGHDLLMNKTRDISVIGGTGDFLWLEEIATLSTDAFEGSVYFRLRVHIKFLRISGIWRIELLSIAIELLSFGHRFVAVMLPDLLAYFRSLLVGFLQLISAASYFRCYTSGSGDSPCWFLGRGVFCVFRESLKVVGDKLGARALAKESNLDERQQRAVGSSA</sequence>
<dbReference type="RefSeq" id="XP_016459236.1">
    <property type="nucleotide sequence ID" value="XM_016603750.1"/>
</dbReference>
<comment type="function">
    <text evidence="4">Dirigent proteins impart stereoselectivity on the phenoxy radical-coupling reaction, yielding optically active lignans from two molecules of coniferyl alcohol in the biosynthesis of lignans, flavonolignans, and alkaloids and thus plays a central role in plant secondary metabolism.</text>
</comment>
<proteinExistence type="inferred from homology"/>
<evidence type="ECO:0000256" key="5">
    <source>
        <dbReference type="SAM" id="Phobius"/>
    </source>
</evidence>
<evidence type="ECO:0000256" key="2">
    <source>
        <dbReference type="ARBA" id="ARBA00011738"/>
    </source>
</evidence>
<comment type="subunit">
    <text evidence="2 4">Homodimer.</text>
</comment>
<dbReference type="InterPro" id="IPR044859">
    <property type="entry name" value="Allene_oxi_cyc_Dirigent"/>
</dbReference>
<dbReference type="STRING" id="4097.A0A1S3Z459"/>
<dbReference type="Pfam" id="PF03018">
    <property type="entry name" value="Dirigent"/>
    <property type="match status" value="1"/>
</dbReference>
<evidence type="ECO:0000256" key="1">
    <source>
        <dbReference type="ARBA" id="ARBA00010746"/>
    </source>
</evidence>
<dbReference type="InterPro" id="IPR004265">
    <property type="entry name" value="Dirigent"/>
</dbReference>
<organism evidence="6">
    <name type="scientific">Nicotiana tabacum</name>
    <name type="common">Common tobacco</name>
    <dbReference type="NCBI Taxonomy" id="4097"/>
    <lineage>
        <taxon>Eukaryota</taxon>
        <taxon>Viridiplantae</taxon>
        <taxon>Streptophyta</taxon>
        <taxon>Embryophyta</taxon>
        <taxon>Tracheophyta</taxon>
        <taxon>Spermatophyta</taxon>
        <taxon>Magnoliopsida</taxon>
        <taxon>eudicotyledons</taxon>
        <taxon>Gunneridae</taxon>
        <taxon>Pentapetalae</taxon>
        <taxon>asterids</taxon>
        <taxon>lamiids</taxon>
        <taxon>Solanales</taxon>
        <taxon>Solanaceae</taxon>
        <taxon>Nicotianoideae</taxon>
        <taxon>Nicotianeae</taxon>
        <taxon>Nicotiana</taxon>
    </lineage>
</organism>
<keyword evidence="4" id="KW-0052">Apoplast</keyword>
<reference evidence="6" key="1">
    <citation type="submission" date="2025-08" db="UniProtKB">
        <authorList>
            <consortium name="RefSeq"/>
        </authorList>
    </citation>
    <scope>IDENTIFICATION</scope>
</reference>
<keyword evidence="3 4" id="KW-0964">Secreted</keyword>
<accession>A0A1S3Z459</accession>
<evidence type="ECO:0000313" key="6">
    <source>
        <dbReference type="RefSeq" id="XP_016459236.1"/>
    </source>
</evidence>
<keyword evidence="5" id="KW-1133">Transmembrane helix</keyword>
<dbReference type="PANTHER" id="PTHR46442">
    <property type="entry name" value="DIRIGENT PROTEIN"/>
    <property type="match status" value="1"/>
</dbReference>
<comment type="similarity">
    <text evidence="1 4">Belongs to the plant dirigent protein family.</text>
</comment>